<dbReference type="Proteomes" id="UP000315648">
    <property type="component" value="Unassembled WGS sequence"/>
</dbReference>
<keyword evidence="3" id="KW-1185">Reference proteome</keyword>
<name>A0A556QJ35_9BACT</name>
<dbReference type="Pfam" id="PF16261">
    <property type="entry name" value="DUF4915"/>
    <property type="match status" value="1"/>
</dbReference>
<protein>
    <submittedName>
        <fullName evidence="2">DUF4915 domain-containing protein</fullName>
    </submittedName>
</protein>
<dbReference type="EMBL" id="VMBG01000002">
    <property type="protein sequence ID" value="TSJ76664.1"/>
    <property type="molecule type" value="Genomic_DNA"/>
</dbReference>
<accession>A0A556QJ35</accession>
<comment type="caution">
    <text evidence="2">The sequence shown here is derived from an EMBL/GenBank/DDBJ whole genome shotgun (WGS) entry which is preliminary data.</text>
</comment>
<evidence type="ECO:0000313" key="2">
    <source>
        <dbReference type="EMBL" id="TSJ76664.1"/>
    </source>
</evidence>
<dbReference type="RefSeq" id="WP_144230421.1">
    <property type="nucleotide sequence ID" value="NZ_CBCRVV010000014.1"/>
</dbReference>
<dbReference type="PROSITE" id="PS51257">
    <property type="entry name" value="PROKAR_LIPOPROTEIN"/>
    <property type="match status" value="1"/>
</dbReference>
<evidence type="ECO:0000313" key="3">
    <source>
        <dbReference type="Proteomes" id="UP000315648"/>
    </source>
</evidence>
<proteinExistence type="predicted"/>
<sequence length="380" mass="42440">MKFNRPLETSATGIAHTLLLSCPNEGGLIALHNGRAMIIDHVDTTGIHASPEMVIRGHQTADHAFIDIFTKDTVRSMVLKEVNDLHDILVIGERMHVVSTGTNEVLVYDLSGRLLERIPYPGQSDSWHLNCLARSPDGRLAITAFGKFSEFREWKGRSAGQGFIGFLGDTTGSQNILEGLNKPHTPRFHQGDIYCCDSDNNSLVRIRNGRKESLPIDHRFTRGLALCGDIAYVGLSGWRSLAKGPSTGGIAVVNLKQFRVETIFDIPLNEVYDVMAISEAQLESISLHYLNSKISRHSHELYALKLPSKISAPEISASANEESVLLAKQLGQLQQRYNATLLQLDILHDRLTRQTRSFSWKATAPLRWARRHMNSFLLRK</sequence>
<feature type="domain" description="Conserved hypothetical protein CHP03032" evidence="1">
    <location>
        <begin position="123"/>
        <end position="281"/>
    </location>
</feature>
<dbReference type="OrthoDB" id="238183at2"/>
<dbReference type="InterPro" id="IPR017481">
    <property type="entry name" value="CHP03032"/>
</dbReference>
<dbReference type="SUPFAM" id="SSF63825">
    <property type="entry name" value="YWTD domain"/>
    <property type="match status" value="1"/>
</dbReference>
<evidence type="ECO:0000259" key="1">
    <source>
        <dbReference type="Pfam" id="PF16261"/>
    </source>
</evidence>
<dbReference type="AlphaFoldDB" id="A0A556QJ35"/>
<organism evidence="2 3">
    <name type="scientific">Rariglobus hedericola</name>
    <dbReference type="NCBI Taxonomy" id="2597822"/>
    <lineage>
        <taxon>Bacteria</taxon>
        <taxon>Pseudomonadati</taxon>
        <taxon>Verrucomicrobiota</taxon>
        <taxon>Opitutia</taxon>
        <taxon>Opitutales</taxon>
        <taxon>Opitutaceae</taxon>
        <taxon>Rariglobus</taxon>
    </lineage>
</organism>
<reference evidence="2 3" key="1">
    <citation type="submission" date="2019-07" db="EMBL/GenBank/DDBJ databases">
        <title>Description of 53C-WASEF.</title>
        <authorList>
            <person name="Pitt A."/>
            <person name="Hahn M.W."/>
        </authorList>
    </citation>
    <scope>NUCLEOTIDE SEQUENCE [LARGE SCALE GENOMIC DNA]</scope>
    <source>
        <strain evidence="2 3">53C-WASEF</strain>
    </source>
</reference>
<gene>
    <name evidence="2" type="ORF">FPL22_11090</name>
</gene>